<accession>A0AAD6BQN0</accession>
<protein>
    <submittedName>
        <fullName evidence="2">Uncharacterized protein</fullName>
    </submittedName>
</protein>
<organism evidence="2 3">
    <name type="scientific">Pogonophryne albipinna</name>
    <dbReference type="NCBI Taxonomy" id="1090488"/>
    <lineage>
        <taxon>Eukaryota</taxon>
        <taxon>Metazoa</taxon>
        <taxon>Chordata</taxon>
        <taxon>Craniata</taxon>
        <taxon>Vertebrata</taxon>
        <taxon>Euteleostomi</taxon>
        <taxon>Actinopterygii</taxon>
        <taxon>Neopterygii</taxon>
        <taxon>Teleostei</taxon>
        <taxon>Neoteleostei</taxon>
        <taxon>Acanthomorphata</taxon>
        <taxon>Eupercaria</taxon>
        <taxon>Perciformes</taxon>
        <taxon>Notothenioidei</taxon>
        <taxon>Pogonophryne</taxon>
    </lineage>
</organism>
<feature type="region of interest" description="Disordered" evidence="1">
    <location>
        <begin position="1"/>
        <end position="33"/>
    </location>
</feature>
<evidence type="ECO:0000256" key="1">
    <source>
        <dbReference type="SAM" id="MobiDB-lite"/>
    </source>
</evidence>
<name>A0AAD6BQN0_9TELE</name>
<dbReference type="AlphaFoldDB" id="A0AAD6BQN0"/>
<evidence type="ECO:0000313" key="2">
    <source>
        <dbReference type="EMBL" id="KAJ4949043.1"/>
    </source>
</evidence>
<feature type="non-terminal residue" evidence="2">
    <location>
        <position position="1"/>
    </location>
</feature>
<dbReference type="EMBL" id="JAPTMU010000001">
    <property type="protein sequence ID" value="KAJ4949043.1"/>
    <property type="molecule type" value="Genomic_DNA"/>
</dbReference>
<feature type="compositionally biased region" description="Basic and acidic residues" evidence="1">
    <location>
        <begin position="7"/>
        <end position="24"/>
    </location>
</feature>
<sequence length="60" mass="6659">MLCNLLSREKRDEGQSEGGEERRNVMKPGSSAHNEWSLMELGLEGNFNSVGARDTTAHEP</sequence>
<proteinExistence type="predicted"/>
<dbReference type="Proteomes" id="UP001219934">
    <property type="component" value="Unassembled WGS sequence"/>
</dbReference>
<reference evidence="2" key="1">
    <citation type="submission" date="2022-11" db="EMBL/GenBank/DDBJ databases">
        <title>Chromosome-level genome of Pogonophryne albipinna.</title>
        <authorList>
            <person name="Jo E."/>
        </authorList>
    </citation>
    <scope>NUCLEOTIDE SEQUENCE</scope>
    <source>
        <strain evidence="2">SGF0006</strain>
        <tissue evidence="2">Muscle</tissue>
    </source>
</reference>
<evidence type="ECO:0000313" key="3">
    <source>
        <dbReference type="Proteomes" id="UP001219934"/>
    </source>
</evidence>
<comment type="caution">
    <text evidence="2">The sequence shown here is derived from an EMBL/GenBank/DDBJ whole genome shotgun (WGS) entry which is preliminary data.</text>
</comment>
<keyword evidence="3" id="KW-1185">Reference proteome</keyword>
<gene>
    <name evidence="2" type="ORF">JOQ06_020561</name>
</gene>